<proteinExistence type="predicted"/>
<gene>
    <name evidence="2" type="ORF">ACPOL_4427</name>
</gene>
<dbReference type="CDD" id="cd12797">
    <property type="entry name" value="M23_peptidase"/>
    <property type="match status" value="1"/>
</dbReference>
<evidence type="ECO:0000313" key="2">
    <source>
        <dbReference type="EMBL" id="AXC13700.1"/>
    </source>
</evidence>
<dbReference type="GO" id="GO:0004222">
    <property type="term" value="F:metalloendopeptidase activity"/>
    <property type="evidence" value="ECO:0007669"/>
    <property type="project" value="TreeGrafter"/>
</dbReference>
<dbReference type="EMBL" id="CP030840">
    <property type="protein sequence ID" value="AXC13700.1"/>
    <property type="molecule type" value="Genomic_DNA"/>
</dbReference>
<dbReference type="InterPro" id="IPR011055">
    <property type="entry name" value="Dup_hybrid_motif"/>
</dbReference>
<evidence type="ECO:0000259" key="1">
    <source>
        <dbReference type="Pfam" id="PF01551"/>
    </source>
</evidence>
<feature type="domain" description="M23ase beta-sheet core" evidence="1">
    <location>
        <begin position="221"/>
        <end position="315"/>
    </location>
</feature>
<dbReference type="Pfam" id="PF01551">
    <property type="entry name" value="Peptidase_M23"/>
    <property type="match status" value="1"/>
</dbReference>
<sequence length="382" mass="40348">MAVIAGVSGQACLAGTPTAQMTPLILSVQDAPVPFLGSDGRVHLVYELWLENFSSGDVALKSVEVLGDGAALQRLDAGAIASRLQPAGTRAPTGTLAKSAQGLLFLHVALDTGAPIPKQLSHRITMRVAAAPPGSEEMTESGGVSEVDHRKVAVIGPPLRGERYISADSCCDASRHTRAALPINGRVWLGQRFAVDWEQMDSQDRIYSGPKEDPKSYTIFGQEALAVADGSVSSITEGQAEQVPGKYPTRISLDEADGNSVILDLGNQQYALYAHMQPGSIKVHPGERVKRGQVLGLVGNTGNSLAPHLHFQVMDGPSSLTANGLPYEIDQFEVTGKTPGTEAFDEAEEKGVPVPITAIPPPHTVKEALPLDQLVVSFAASR</sequence>
<dbReference type="Gene3D" id="2.70.70.10">
    <property type="entry name" value="Glucose Permease (Domain IIA)"/>
    <property type="match status" value="1"/>
</dbReference>
<organism evidence="2 3">
    <name type="scientific">Acidisarcina polymorpha</name>
    <dbReference type="NCBI Taxonomy" id="2211140"/>
    <lineage>
        <taxon>Bacteria</taxon>
        <taxon>Pseudomonadati</taxon>
        <taxon>Acidobacteriota</taxon>
        <taxon>Terriglobia</taxon>
        <taxon>Terriglobales</taxon>
        <taxon>Acidobacteriaceae</taxon>
        <taxon>Acidisarcina</taxon>
    </lineage>
</organism>
<dbReference type="SUPFAM" id="SSF51261">
    <property type="entry name" value="Duplicated hybrid motif"/>
    <property type="match status" value="1"/>
</dbReference>
<dbReference type="KEGG" id="abas:ACPOL_4427"/>
<dbReference type="InterPro" id="IPR016047">
    <property type="entry name" value="M23ase_b-sheet_dom"/>
</dbReference>
<evidence type="ECO:0000313" key="3">
    <source>
        <dbReference type="Proteomes" id="UP000253606"/>
    </source>
</evidence>
<reference evidence="2 3" key="1">
    <citation type="journal article" date="2018" name="Front. Microbiol.">
        <title>Hydrolytic Capabilities as a Key to Environmental Success: Chitinolytic and Cellulolytic Acidobacteria From Acidic Sub-arctic Soils and Boreal Peatlands.</title>
        <authorList>
            <person name="Belova S.E."/>
            <person name="Ravin N.V."/>
            <person name="Pankratov T.A."/>
            <person name="Rakitin A.L."/>
            <person name="Ivanova A.A."/>
            <person name="Beletsky A.V."/>
            <person name="Mardanov A.V."/>
            <person name="Sinninghe Damste J.S."/>
            <person name="Dedysh S.N."/>
        </authorList>
    </citation>
    <scope>NUCLEOTIDE SEQUENCE [LARGE SCALE GENOMIC DNA]</scope>
    <source>
        <strain evidence="2 3">SBC82</strain>
    </source>
</reference>
<keyword evidence="3" id="KW-1185">Reference proteome</keyword>
<dbReference type="AlphaFoldDB" id="A0A2Z5G3U8"/>
<dbReference type="Proteomes" id="UP000253606">
    <property type="component" value="Chromosome"/>
</dbReference>
<dbReference type="PANTHER" id="PTHR21666:SF270">
    <property type="entry name" value="MUREIN HYDROLASE ACTIVATOR ENVC"/>
    <property type="match status" value="1"/>
</dbReference>
<dbReference type="InterPro" id="IPR050570">
    <property type="entry name" value="Cell_wall_metabolism_enzyme"/>
</dbReference>
<dbReference type="PANTHER" id="PTHR21666">
    <property type="entry name" value="PEPTIDASE-RELATED"/>
    <property type="match status" value="1"/>
</dbReference>
<name>A0A2Z5G3U8_9BACT</name>
<accession>A0A2Z5G3U8</accession>
<protein>
    <submittedName>
        <fullName evidence="2">Secreted peptidase</fullName>
    </submittedName>
</protein>